<protein>
    <submittedName>
        <fullName evidence="1">Uncharacterized protein</fullName>
    </submittedName>
</protein>
<proteinExistence type="predicted"/>
<dbReference type="EMBL" id="OMOF01000050">
    <property type="protein sequence ID" value="SPF35020.1"/>
    <property type="molecule type" value="Genomic_DNA"/>
</dbReference>
<sequence length="134" mass="15404">MANKKFTKEEMNHLRASPYVLDVSPSIVHFSAEFKELFWNSIQAEKEPRDIVIELGIDPDILGECRVTGLKGMIRNEVRAGKGFRDLKTYGSYIKDCTDPEAKVKYLEQQLAYKDQEIEFLKKIVSLGREDSES</sequence>
<accession>A0A2U3K633</accession>
<dbReference type="Proteomes" id="UP000238916">
    <property type="component" value="Unassembled WGS sequence"/>
</dbReference>
<dbReference type="OrthoDB" id="1652943at2"/>
<gene>
    <name evidence="1" type="ORF">SBF1_1430004</name>
</gene>
<dbReference type="InterPro" id="IPR046929">
    <property type="entry name" value="HTH_Tnp"/>
</dbReference>
<dbReference type="AlphaFoldDB" id="A0A2U3K633"/>
<name>A0A2U3K633_9FIRM</name>
<evidence type="ECO:0000313" key="1">
    <source>
        <dbReference type="EMBL" id="SPF35020.1"/>
    </source>
</evidence>
<reference evidence="2" key="1">
    <citation type="submission" date="2018-02" db="EMBL/GenBank/DDBJ databases">
        <authorList>
            <person name="Hausmann B."/>
        </authorList>
    </citation>
    <scope>NUCLEOTIDE SEQUENCE [LARGE SCALE GENOMIC DNA]</scope>
    <source>
        <strain evidence="2">Peat soil MAG SbF1</strain>
    </source>
</reference>
<dbReference type="Pfam" id="PF20310">
    <property type="entry name" value="HTH_Tnp_2"/>
    <property type="match status" value="1"/>
</dbReference>
<organism evidence="1 2">
    <name type="scientific">Candidatus Desulfosporosinus infrequens</name>
    <dbReference type="NCBI Taxonomy" id="2043169"/>
    <lineage>
        <taxon>Bacteria</taxon>
        <taxon>Bacillati</taxon>
        <taxon>Bacillota</taxon>
        <taxon>Clostridia</taxon>
        <taxon>Eubacteriales</taxon>
        <taxon>Desulfitobacteriaceae</taxon>
        <taxon>Desulfosporosinus</taxon>
    </lineage>
</organism>
<evidence type="ECO:0000313" key="2">
    <source>
        <dbReference type="Proteomes" id="UP000238916"/>
    </source>
</evidence>